<dbReference type="InterPro" id="IPR036322">
    <property type="entry name" value="WD40_repeat_dom_sf"/>
</dbReference>
<protein>
    <recommendedName>
        <fullName evidence="7">KIF21A/B second helical domain-containing protein</fullName>
    </recommendedName>
</protein>
<reference evidence="9" key="1">
    <citation type="submission" date="2022-11" db="UniProtKB">
        <authorList>
            <consortium name="WormBaseParasite"/>
        </authorList>
    </citation>
    <scope>IDENTIFICATION</scope>
</reference>
<keyword evidence="5" id="KW-0175">Coiled coil</keyword>
<dbReference type="PANTHER" id="PTHR22847">
    <property type="entry name" value="WD40 REPEAT PROTEIN"/>
    <property type="match status" value="1"/>
</dbReference>
<dbReference type="InterPro" id="IPR056532">
    <property type="entry name" value="KIF21A/B_hel_2"/>
</dbReference>
<organism evidence="8 9">
    <name type="scientific">Romanomermis culicivorax</name>
    <name type="common">Nematode worm</name>
    <dbReference type="NCBI Taxonomy" id="13658"/>
    <lineage>
        <taxon>Eukaryota</taxon>
        <taxon>Metazoa</taxon>
        <taxon>Ecdysozoa</taxon>
        <taxon>Nematoda</taxon>
        <taxon>Enoplea</taxon>
        <taxon>Dorylaimia</taxon>
        <taxon>Mermithida</taxon>
        <taxon>Mermithoidea</taxon>
        <taxon>Mermithidae</taxon>
        <taxon>Romanomermis</taxon>
    </lineage>
</organism>
<dbReference type="AlphaFoldDB" id="A0A915HQA7"/>
<evidence type="ECO:0000256" key="3">
    <source>
        <dbReference type="ARBA" id="ARBA00022701"/>
    </source>
</evidence>
<keyword evidence="3" id="KW-0493">Microtubule</keyword>
<dbReference type="SUPFAM" id="SSF50978">
    <property type="entry name" value="WD40 repeat-like"/>
    <property type="match status" value="1"/>
</dbReference>
<evidence type="ECO:0000313" key="8">
    <source>
        <dbReference type="Proteomes" id="UP000887565"/>
    </source>
</evidence>
<dbReference type="PROSITE" id="PS50082">
    <property type="entry name" value="WD_REPEATS_2"/>
    <property type="match status" value="1"/>
</dbReference>
<sequence length="629" mass="71731">MPQLIDLNDQIENVKAKLDYVQDMISECQSQIISVDESKEESDENSNNSTAICTNLDEANFLIENLIDICVTNLRIDKILVAQVFVSHLQGARCGQSESKARDLEIQLQQVQNDYTLNEKLLKHLIGFKPNDPAIQDAITASETDKHADVASDVNLINDRSLTNSTAEIPLHRCPSVKARRRTATPKELLFSDATTVIPMRQLLSDLKEGETPPSVIPSQSPDVDTRNFFFDLDYSKMLPRRANSFVEQENKAVDKSSRKMLQFFEDGDHLTIASVDSDMSRSYTFSRNSPYRSTVALASGLSKENKPEKIMSPRLMRRQLDGKDVFSRLTASTTDVNESDIDDVDGSHVMEPYSANDKPPIKNAPLLCTHVVHGHSKDVLSLAATDDFLFTGSKGIYIQDFIEHFQILQILLSAFFIDKTVCIWDLEKCKKFALLSNHSSSVNCLRYSASKRILFSVSMSQVILWDIRSNKRIKIFNSSGLTSDSDTNFDDQSSQSILQPGETPINQIELSDYFNEMLFTSVYNQIRVWDLRNFQAIGKLASATYNQRSEIWSLSLFHRKDGIRLATGGRDHYIKMVPGRYRYRTHHYLRHDCRYLESTRRFDLISFENAEEQHNYEDYQQQQGRSSI</sequence>
<dbReference type="Pfam" id="PF23203">
    <property type="entry name" value="KIF21A"/>
    <property type="match status" value="1"/>
</dbReference>
<dbReference type="InterPro" id="IPR015943">
    <property type="entry name" value="WD40/YVTN_repeat-like_dom_sf"/>
</dbReference>
<feature type="repeat" description="WD" evidence="6">
    <location>
        <begin position="436"/>
        <end position="476"/>
    </location>
</feature>
<dbReference type="Proteomes" id="UP000887565">
    <property type="component" value="Unplaced"/>
</dbReference>
<dbReference type="Gene3D" id="2.130.10.10">
    <property type="entry name" value="YVTN repeat-like/Quinoprotein amine dehydrogenase"/>
    <property type="match status" value="1"/>
</dbReference>
<evidence type="ECO:0000256" key="6">
    <source>
        <dbReference type="PROSITE-ProRule" id="PRU00221"/>
    </source>
</evidence>
<accession>A0A915HQA7</accession>
<evidence type="ECO:0000259" key="7">
    <source>
        <dbReference type="Pfam" id="PF23203"/>
    </source>
</evidence>
<proteinExistence type="predicted"/>
<evidence type="ECO:0000313" key="9">
    <source>
        <dbReference type="WBParaSite" id="nRc.2.0.1.t03650-RA"/>
    </source>
</evidence>
<name>A0A915HQA7_ROMCU</name>
<dbReference type="WBParaSite" id="nRc.2.0.1.t03650-RA">
    <property type="protein sequence ID" value="nRc.2.0.1.t03650-RA"/>
    <property type="gene ID" value="nRc.2.0.1.g03650"/>
</dbReference>
<evidence type="ECO:0000256" key="2">
    <source>
        <dbReference type="ARBA" id="ARBA00022574"/>
    </source>
</evidence>
<dbReference type="SMART" id="SM00320">
    <property type="entry name" value="WD40"/>
    <property type="match status" value="4"/>
</dbReference>
<evidence type="ECO:0000256" key="4">
    <source>
        <dbReference type="ARBA" id="ARBA00022737"/>
    </source>
</evidence>
<keyword evidence="2 6" id="KW-0853">WD repeat</keyword>
<keyword evidence="8" id="KW-1185">Reference proteome</keyword>
<dbReference type="PANTHER" id="PTHR22847:SF637">
    <property type="entry name" value="WD REPEAT DOMAIN 5B"/>
    <property type="match status" value="1"/>
</dbReference>
<keyword evidence="1" id="KW-0963">Cytoplasm</keyword>
<dbReference type="Pfam" id="PF00400">
    <property type="entry name" value="WD40"/>
    <property type="match status" value="1"/>
</dbReference>
<dbReference type="GO" id="GO:0005874">
    <property type="term" value="C:microtubule"/>
    <property type="evidence" value="ECO:0007669"/>
    <property type="project" value="UniProtKB-KW"/>
</dbReference>
<dbReference type="InterPro" id="IPR001680">
    <property type="entry name" value="WD40_rpt"/>
</dbReference>
<keyword evidence="4" id="KW-0677">Repeat</keyword>
<evidence type="ECO:0000256" key="1">
    <source>
        <dbReference type="ARBA" id="ARBA00022490"/>
    </source>
</evidence>
<feature type="domain" description="KIF21A/B second helical" evidence="7">
    <location>
        <begin position="4"/>
        <end position="73"/>
    </location>
</feature>
<dbReference type="GO" id="GO:1990234">
    <property type="term" value="C:transferase complex"/>
    <property type="evidence" value="ECO:0007669"/>
    <property type="project" value="UniProtKB-ARBA"/>
</dbReference>
<evidence type="ECO:0000256" key="5">
    <source>
        <dbReference type="ARBA" id="ARBA00023054"/>
    </source>
</evidence>